<comment type="caution">
    <text evidence="1">The sequence shown here is derived from an EMBL/GenBank/DDBJ whole genome shotgun (WGS) entry which is preliminary data.</text>
</comment>
<accession>A0A839EXT9</accession>
<dbReference type="EMBL" id="JACGXN010000023">
    <property type="protein sequence ID" value="MBA8882096.1"/>
    <property type="molecule type" value="Genomic_DNA"/>
</dbReference>
<protein>
    <submittedName>
        <fullName evidence="1">Uncharacterized protein</fullName>
    </submittedName>
</protein>
<sequence>MCRTKTYGDALETLLTALNLVKQEITIITDLIASDASAGESITLAKKIVRPRQDELIAKAEIIVRELRQLVAACNEKQTAH</sequence>
<gene>
    <name evidence="1" type="ORF">FHW16_005844</name>
</gene>
<dbReference type="RefSeq" id="WP_182552793.1">
    <property type="nucleotide sequence ID" value="NZ_JACGXN010000023.1"/>
</dbReference>
<keyword evidence="2" id="KW-1185">Reference proteome</keyword>
<evidence type="ECO:0000313" key="2">
    <source>
        <dbReference type="Proteomes" id="UP000549052"/>
    </source>
</evidence>
<name>A0A839EXT9_9HYPH</name>
<reference evidence="1 2" key="1">
    <citation type="submission" date="2020-07" db="EMBL/GenBank/DDBJ databases">
        <title>Genomic Encyclopedia of Type Strains, Phase IV (KMG-V): Genome sequencing to study the core and pangenomes of soil and plant-associated prokaryotes.</title>
        <authorList>
            <person name="Whitman W."/>
        </authorList>
    </citation>
    <scope>NUCLEOTIDE SEQUENCE [LARGE SCALE GENOMIC DNA]</scope>
    <source>
        <strain evidence="1 2">AN3</strain>
    </source>
</reference>
<evidence type="ECO:0000313" key="1">
    <source>
        <dbReference type="EMBL" id="MBA8882096.1"/>
    </source>
</evidence>
<dbReference type="AlphaFoldDB" id="A0A839EXT9"/>
<organism evidence="1 2">
    <name type="scientific">Phyllobacterium myrsinacearum</name>
    <dbReference type="NCBI Taxonomy" id="28101"/>
    <lineage>
        <taxon>Bacteria</taxon>
        <taxon>Pseudomonadati</taxon>
        <taxon>Pseudomonadota</taxon>
        <taxon>Alphaproteobacteria</taxon>
        <taxon>Hyphomicrobiales</taxon>
        <taxon>Phyllobacteriaceae</taxon>
        <taxon>Phyllobacterium</taxon>
    </lineage>
</organism>
<dbReference type="Proteomes" id="UP000549052">
    <property type="component" value="Unassembled WGS sequence"/>
</dbReference>
<proteinExistence type="predicted"/>